<accession>A0A443SCD4</accession>
<feature type="compositionally biased region" description="Pro residues" evidence="6">
    <location>
        <begin position="88"/>
        <end position="98"/>
    </location>
</feature>
<proteinExistence type="predicted"/>
<feature type="region of interest" description="Disordered" evidence="6">
    <location>
        <begin position="29"/>
        <end position="57"/>
    </location>
</feature>
<evidence type="ECO:0000256" key="5">
    <source>
        <dbReference type="ARBA" id="ARBA00023242"/>
    </source>
</evidence>
<dbReference type="Proteomes" id="UP000288716">
    <property type="component" value="Unassembled WGS sequence"/>
</dbReference>
<feature type="region of interest" description="Disordered" evidence="6">
    <location>
        <begin position="71"/>
        <end position="182"/>
    </location>
</feature>
<protein>
    <submittedName>
        <fullName evidence="7">Uncharacterized protein</fullName>
    </submittedName>
</protein>
<dbReference type="PROSITE" id="PS00032">
    <property type="entry name" value="ANTENNAPEDIA"/>
    <property type="match status" value="1"/>
</dbReference>
<organism evidence="7 8">
    <name type="scientific">Leptotrombidium deliense</name>
    <dbReference type="NCBI Taxonomy" id="299467"/>
    <lineage>
        <taxon>Eukaryota</taxon>
        <taxon>Metazoa</taxon>
        <taxon>Ecdysozoa</taxon>
        <taxon>Arthropoda</taxon>
        <taxon>Chelicerata</taxon>
        <taxon>Arachnida</taxon>
        <taxon>Acari</taxon>
        <taxon>Acariformes</taxon>
        <taxon>Trombidiformes</taxon>
        <taxon>Prostigmata</taxon>
        <taxon>Anystina</taxon>
        <taxon>Parasitengona</taxon>
        <taxon>Trombiculoidea</taxon>
        <taxon>Trombiculidae</taxon>
        <taxon>Leptotrombidium</taxon>
    </lineage>
</organism>
<keyword evidence="5" id="KW-0539">Nucleus</keyword>
<evidence type="ECO:0000256" key="6">
    <source>
        <dbReference type="SAM" id="MobiDB-lite"/>
    </source>
</evidence>
<feature type="compositionally biased region" description="Pro residues" evidence="6">
    <location>
        <begin position="169"/>
        <end position="180"/>
    </location>
</feature>
<comment type="subcellular location">
    <subcellularLocation>
        <location evidence="1">Nucleus</location>
    </subcellularLocation>
</comment>
<keyword evidence="3" id="KW-0238">DNA-binding</keyword>
<evidence type="ECO:0000256" key="3">
    <source>
        <dbReference type="ARBA" id="ARBA00023125"/>
    </source>
</evidence>
<dbReference type="GO" id="GO:0003700">
    <property type="term" value="F:DNA-binding transcription factor activity"/>
    <property type="evidence" value="ECO:0007669"/>
    <property type="project" value="InterPro"/>
</dbReference>
<name>A0A443SCD4_9ACAR</name>
<evidence type="ECO:0000313" key="7">
    <source>
        <dbReference type="EMBL" id="RWS25167.1"/>
    </source>
</evidence>
<dbReference type="InterPro" id="IPR001827">
    <property type="entry name" value="Homeobox_Antennapedia_CS"/>
</dbReference>
<dbReference type="GO" id="GO:0005634">
    <property type="term" value="C:nucleus"/>
    <property type="evidence" value="ECO:0007669"/>
    <property type="project" value="UniProtKB-SubCell"/>
</dbReference>
<evidence type="ECO:0000256" key="1">
    <source>
        <dbReference type="ARBA" id="ARBA00004123"/>
    </source>
</evidence>
<keyword evidence="8" id="KW-1185">Reference proteome</keyword>
<gene>
    <name evidence="7" type="ORF">B4U80_04507</name>
</gene>
<dbReference type="AlphaFoldDB" id="A0A443SCD4"/>
<sequence>MCEMSPYYPTNAGGYEQYNGDHAIGQCHENGRAHPHHQQYHTLQYGGPPQAQPNFPRFAPYDRLEAIRPMDANNAHHDPSPYYNTPQPSTPHQPPPPSQAQSMTPQTYDNSRGAMTPPHEQQQQYPSCKMQQAMLPHSDVLPAGPQTMVAGSPSPHPGVQNAHMYQGPIPSPNPPGPNPNNPGSAIYPWMRSQFGEFYVHLCLCVNNNALQDA</sequence>
<feature type="compositionally biased region" description="Polar residues" evidence="6">
    <location>
        <begin position="119"/>
        <end position="130"/>
    </location>
</feature>
<dbReference type="EMBL" id="NCKV01003996">
    <property type="protein sequence ID" value="RWS25167.1"/>
    <property type="molecule type" value="Genomic_DNA"/>
</dbReference>
<evidence type="ECO:0000313" key="8">
    <source>
        <dbReference type="Proteomes" id="UP000288716"/>
    </source>
</evidence>
<reference evidence="7 8" key="1">
    <citation type="journal article" date="2018" name="Gigascience">
        <title>Genomes of trombidid mites reveal novel predicted allergens and laterally-transferred genes associated with secondary metabolism.</title>
        <authorList>
            <person name="Dong X."/>
            <person name="Chaisiri K."/>
            <person name="Xia D."/>
            <person name="Armstrong S.D."/>
            <person name="Fang Y."/>
            <person name="Donnelly M.J."/>
            <person name="Kadowaki T."/>
            <person name="McGarry J.W."/>
            <person name="Darby A.C."/>
            <person name="Makepeace B.L."/>
        </authorList>
    </citation>
    <scope>NUCLEOTIDE SEQUENCE [LARGE SCALE GENOMIC DNA]</scope>
    <source>
        <strain evidence="7">UoL-UT</strain>
    </source>
</reference>
<keyword evidence="4" id="KW-0371">Homeobox</keyword>
<dbReference type="VEuPathDB" id="VectorBase:LDEU006873"/>
<comment type="caution">
    <text evidence="7">The sequence shown here is derived from an EMBL/GenBank/DDBJ whole genome shotgun (WGS) entry which is preliminary data.</text>
</comment>
<dbReference type="GO" id="GO:0003677">
    <property type="term" value="F:DNA binding"/>
    <property type="evidence" value="ECO:0007669"/>
    <property type="project" value="UniProtKB-KW"/>
</dbReference>
<evidence type="ECO:0000256" key="2">
    <source>
        <dbReference type="ARBA" id="ARBA00022473"/>
    </source>
</evidence>
<keyword evidence="2" id="KW-0217">Developmental protein</keyword>
<evidence type="ECO:0000256" key="4">
    <source>
        <dbReference type="ARBA" id="ARBA00023155"/>
    </source>
</evidence>